<dbReference type="VEuPathDB" id="FungiDB:VP01_265g1"/>
<proteinExistence type="predicted"/>
<dbReference type="AlphaFoldDB" id="A0A0L6V442"/>
<dbReference type="EMBL" id="LAVV01007568">
    <property type="protein sequence ID" value="KNZ55499.1"/>
    <property type="molecule type" value="Genomic_DNA"/>
</dbReference>
<evidence type="ECO:0000313" key="2">
    <source>
        <dbReference type="EMBL" id="KNZ55499.1"/>
    </source>
</evidence>
<gene>
    <name evidence="2" type="ORF">VP01_265g1</name>
</gene>
<organism evidence="2 3">
    <name type="scientific">Puccinia sorghi</name>
    <dbReference type="NCBI Taxonomy" id="27349"/>
    <lineage>
        <taxon>Eukaryota</taxon>
        <taxon>Fungi</taxon>
        <taxon>Dikarya</taxon>
        <taxon>Basidiomycota</taxon>
        <taxon>Pucciniomycotina</taxon>
        <taxon>Pucciniomycetes</taxon>
        <taxon>Pucciniales</taxon>
        <taxon>Pucciniaceae</taxon>
        <taxon>Puccinia</taxon>
    </lineage>
</organism>
<evidence type="ECO:0000313" key="3">
    <source>
        <dbReference type="Proteomes" id="UP000037035"/>
    </source>
</evidence>
<comment type="caution">
    <text evidence="2">The sequence shown here is derived from an EMBL/GenBank/DDBJ whole genome shotgun (WGS) entry which is preliminary data.</text>
</comment>
<name>A0A0L6V442_9BASI</name>
<feature type="signal peptide" evidence="1">
    <location>
        <begin position="1"/>
        <end position="16"/>
    </location>
</feature>
<dbReference type="Proteomes" id="UP000037035">
    <property type="component" value="Unassembled WGS sequence"/>
</dbReference>
<keyword evidence="3" id="KW-1185">Reference proteome</keyword>
<reference evidence="2 3" key="1">
    <citation type="submission" date="2015-08" db="EMBL/GenBank/DDBJ databases">
        <title>Next Generation Sequencing and Analysis of the Genome of Puccinia sorghi L Schw, the Causal Agent of Maize Common Rust.</title>
        <authorList>
            <person name="Rochi L."/>
            <person name="Burguener G."/>
            <person name="Darino M."/>
            <person name="Turjanski A."/>
            <person name="Kreff E."/>
            <person name="Dieguez M.J."/>
            <person name="Sacco F."/>
        </authorList>
    </citation>
    <scope>NUCLEOTIDE SEQUENCE [LARGE SCALE GENOMIC DNA]</scope>
    <source>
        <strain evidence="2 3">RO10H11247</strain>
    </source>
</reference>
<protein>
    <submittedName>
        <fullName evidence="2">Putative signal peptide protein</fullName>
    </submittedName>
</protein>
<feature type="chain" id="PRO_5005568188" evidence="1">
    <location>
        <begin position="17"/>
        <end position="194"/>
    </location>
</feature>
<keyword evidence="1" id="KW-0732">Signal</keyword>
<accession>A0A0L6V442</accession>
<sequence>MLLMLLELFQTTYCFSGNPPLGKYTPTFSSVQVDGVIPASTSSPANLSPSIKSRLTLIKPVTMYFRTYMRNRSKEVWRSIWAPLQLILLAPIKLDLNSGTLDMLKQRFAAAPSHLPEYPDQELVLGLGKTSDGPTTTAVACSCWTIPYSQLGKPDWMQRHVSHLETRSCLVPFCSILYICMFLSSKQLIVGFSN</sequence>
<evidence type="ECO:0000256" key="1">
    <source>
        <dbReference type="SAM" id="SignalP"/>
    </source>
</evidence>